<feature type="compositionally biased region" description="Polar residues" evidence="1">
    <location>
        <begin position="266"/>
        <end position="275"/>
    </location>
</feature>
<dbReference type="Proteomes" id="UP001141552">
    <property type="component" value="Unassembled WGS sequence"/>
</dbReference>
<proteinExistence type="predicted"/>
<dbReference type="AlphaFoldDB" id="A0A9Q0JP02"/>
<evidence type="ECO:0000313" key="3">
    <source>
        <dbReference type="Proteomes" id="UP001141552"/>
    </source>
</evidence>
<organism evidence="2 3">
    <name type="scientific">Turnera subulata</name>
    <dbReference type="NCBI Taxonomy" id="218843"/>
    <lineage>
        <taxon>Eukaryota</taxon>
        <taxon>Viridiplantae</taxon>
        <taxon>Streptophyta</taxon>
        <taxon>Embryophyta</taxon>
        <taxon>Tracheophyta</taxon>
        <taxon>Spermatophyta</taxon>
        <taxon>Magnoliopsida</taxon>
        <taxon>eudicotyledons</taxon>
        <taxon>Gunneridae</taxon>
        <taxon>Pentapetalae</taxon>
        <taxon>rosids</taxon>
        <taxon>fabids</taxon>
        <taxon>Malpighiales</taxon>
        <taxon>Passifloraceae</taxon>
        <taxon>Turnera</taxon>
    </lineage>
</organism>
<feature type="compositionally biased region" description="Low complexity" evidence="1">
    <location>
        <begin position="239"/>
        <end position="255"/>
    </location>
</feature>
<dbReference type="PANTHER" id="PTHR34427">
    <property type="entry name" value="DUF4283 DOMAIN PROTEIN"/>
    <property type="match status" value="1"/>
</dbReference>
<evidence type="ECO:0000313" key="2">
    <source>
        <dbReference type="EMBL" id="KAJ4847575.1"/>
    </source>
</evidence>
<dbReference type="OrthoDB" id="861279at2759"/>
<accession>A0A9Q0JP02</accession>
<keyword evidence="3" id="KW-1185">Reference proteome</keyword>
<reference evidence="2" key="1">
    <citation type="submission" date="2022-02" db="EMBL/GenBank/DDBJ databases">
        <authorList>
            <person name="Henning P.M."/>
            <person name="McCubbin A.G."/>
            <person name="Shore J.S."/>
        </authorList>
    </citation>
    <scope>NUCLEOTIDE SEQUENCE</scope>
    <source>
        <strain evidence="2">F60SS</strain>
        <tissue evidence="2">Leaves</tissue>
    </source>
</reference>
<dbReference type="EMBL" id="JAKUCV010001122">
    <property type="protein sequence ID" value="KAJ4847575.1"/>
    <property type="molecule type" value="Genomic_DNA"/>
</dbReference>
<evidence type="ECO:0008006" key="4">
    <source>
        <dbReference type="Google" id="ProtNLM"/>
    </source>
</evidence>
<name>A0A9Q0JP02_9ROSI</name>
<dbReference type="PANTHER" id="PTHR34427:SF5">
    <property type="entry name" value="DUF4283 DOMAIN-CONTAINING PROTEIN"/>
    <property type="match status" value="1"/>
</dbReference>
<sequence length="285" mass="32164">MSTRAQQQDPHFFADVVRPAITRNNNVMNESMTFVPKDGSFEWLQRSIYGVLKTPMPLGEVSDLFSNPESGVSNVIPLGGVAFLNVFESKVHRQNMINDPNEELLQAFETFRSWKEGDGAHNRLCWIVVIGVPPNAWTEEFFQVIMSSVGVMVEWSPLTCSRTRMDVAEILILIESISFINKVLQVKFRSHCYEVGILECQYDPFDWVRHRSPINGIAQVGINKPDGEDSDHDTRASTPQQQPQNDDPSSPNNDNQPHHTPDTCAHQPTQTSSGSEDPFELRPII</sequence>
<protein>
    <recommendedName>
        <fullName evidence="4">DUF4283 domain-containing protein</fullName>
    </recommendedName>
</protein>
<evidence type="ECO:0000256" key="1">
    <source>
        <dbReference type="SAM" id="MobiDB-lite"/>
    </source>
</evidence>
<feature type="region of interest" description="Disordered" evidence="1">
    <location>
        <begin position="218"/>
        <end position="285"/>
    </location>
</feature>
<gene>
    <name evidence="2" type="ORF">Tsubulata_016196</name>
</gene>
<comment type="caution">
    <text evidence="2">The sequence shown here is derived from an EMBL/GenBank/DDBJ whole genome shotgun (WGS) entry which is preliminary data.</text>
</comment>
<reference evidence="2" key="2">
    <citation type="journal article" date="2023" name="Plants (Basel)">
        <title>Annotation of the Turnera subulata (Passifloraceae) Draft Genome Reveals the S-Locus Evolved after the Divergence of Turneroideae from Passifloroideae in a Stepwise Manner.</title>
        <authorList>
            <person name="Henning P.M."/>
            <person name="Roalson E.H."/>
            <person name="Mir W."/>
            <person name="McCubbin A.G."/>
            <person name="Shore J.S."/>
        </authorList>
    </citation>
    <scope>NUCLEOTIDE SEQUENCE</scope>
    <source>
        <strain evidence="2">F60SS</strain>
    </source>
</reference>